<dbReference type="EMBL" id="UYWW01012149">
    <property type="protein sequence ID" value="VDM18801.1"/>
    <property type="molecule type" value="Genomic_DNA"/>
</dbReference>
<dbReference type="OMA" id="FTQYAST"/>
<evidence type="ECO:0000256" key="2">
    <source>
        <dbReference type="ARBA" id="ARBA00022490"/>
    </source>
</evidence>
<evidence type="ECO:0000256" key="1">
    <source>
        <dbReference type="ARBA" id="ARBA00004496"/>
    </source>
</evidence>
<organism evidence="4 5">
    <name type="scientific">Wuchereria bancrofti</name>
    <dbReference type="NCBI Taxonomy" id="6293"/>
    <lineage>
        <taxon>Eukaryota</taxon>
        <taxon>Metazoa</taxon>
        <taxon>Ecdysozoa</taxon>
        <taxon>Nematoda</taxon>
        <taxon>Chromadorea</taxon>
        <taxon>Rhabditida</taxon>
        <taxon>Spirurina</taxon>
        <taxon>Spiruromorpha</taxon>
        <taxon>Filarioidea</taxon>
        <taxon>Onchocercidae</taxon>
        <taxon>Wuchereria</taxon>
    </lineage>
</organism>
<feature type="domain" description="PX" evidence="3">
    <location>
        <begin position="71"/>
        <end position="187"/>
    </location>
</feature>
<dbReference type="SUPFAM" id="SSF64268">
    <property type="entry name" value="PX domain"/>
    <property type="match status" value="1"/>
</dbReference>
<dbReference type="GO" id="GO:0005770">
    <property type="term" value="C:late endosome"/>
    <property type="evidence" value="ECO:0007669"/>
    <property type="project" value="TreeGrafter"/>
</dbReference>
<dbReference type="GO" id="GO:0008333">
    <property type="term" value="P:endosome to lysosome transport"/>
    <property type="evidence" value="ECO:0007669"/>
    <property type="project" value="TreeGrafter"/>
</dbReference>
<dbReference type="AlphaFoldDB" id="A0A3P7E8F3"/>
<dbReference type="InterPro" id="IPR001683">
    <property type="entry name" value="PX_dom"/>
</dbReference>
<comment type="subcellular location">
    <subcellularLocation>
        <location evidence="1">Cytoplasm</location>
    </subcellularLocation>
</comment>
<evidence type="ECO:0000313" key="4">
    <source>
        <dbReference type="EMBL" id="VDM18801.1"/>
    </source>
</evidence>
<dbReference type="GO" id="GO:0035091">
    <property type="term" value="F:phosphatidylinositol binding"/>
    <property type="evidence" value="ECO:0007669"/>
    <property type="project" value="InterPro"/>
</dbReference>
<dbReference type="Pfam" id="PF00787">
    <property type="entry name" value="PX"/>
    <property type="match status" value="1"/>
</dbReference>
<dbReference type="GO" id="GO:0005769">
    <property type="term" value="C:early endosome"/>
    <property type="evidence" value="ECO:0007669"/>
    <property type="project" value="TreeGrafter"/>
</dbReference>
<dbReference type="Proteomes" id="UP000270924">
    <property type="component" value="Unassembled WGS sequence"/>
</dbReference>
<dbReference type="GO" id="GO:0045022">
    <property type="term" value="P:early endosome to late endosome transport"/>
    <property type="evidence" value="ECO:0007669"/>
    <property type="project" value="TreeGrafter"/>
</dbReference>
<proteinExistence type="predicted"/>
<name>A0A3P7E8F3_WUCBA</name>
<dbReference type="PANTHER" id="PTHR22999:SF23">
    <property type="entry name" value="SORTING NEXIN-16"/>
    <property type="match status" value="1"/>
</dbReference>
<dbReference type="PANTHER" id="PTHR22999">
    <property type="entry name" value="PX SERINE/THREONINE KINASE PXK"/>
    <property type="match status" value="1"/>
</dbReference>
<reference evidence="4 5" key="1">
    <citation type="submission" date="2018-11" db="EMBL/GenBank/DDBJ databases">
        <authorList>
            <consortium name="Pathogen Informatics"/>
        </authorList>
    </citation>
    <scope>NUCLEOTIDE SEQUENCE [LARGE SCALE GENOMIC DNA]</scope>
</reference>
<keyword evidence="5" id="KW-1185">Reference proteome</keyword>
<dbReference type="InterPro" id="IPR036871">
    <property type="entry name" value="PX_dom_sf"/>
</dbReference>
<protein>
    <recommendedName>
        <fullName evidence="3">PX domain-containing protein</fullName>
    </recommendedName>
</protein>
<dbReference type="InParanoid" id="A0A3P7E8F3"/>
<dbReference type="GO" id="GO:0006622">
    <property type="term" value="P:protein targeting to lysosome"/>
    <property type="evidence" value="ECO:0007669"/>
    <property type="project" value="TreeGrafter"/>
</dbReference>
<dbReference type="Gene3D" id="1.10.510.10">
    <property type="entry name" value="Transferase(Phosphotransferase) domain 1"/>
    <property type="match status" value="1"/>
</dbReference>
<gene>
    <name evidence="4" type="ORF">WBA_LOCUS10134</name>
</gene>
<dbReference type="PROSITE" id="PS50195">
    <property type="entry name" value="PX"/>
    <property type="match status" value="1"/>
</dbReference>
<accession>A0A3P7E8F3</accession>
<evidence type="ECO:0000313" key="5">
    <source>
        <dbReference type="Proteomes" id="UP000270924"/>
    </source>
</evidence>
<keyword evidence="2" id="KW-0963">Cytoplasm</keyword>
<dbReference type="Gene3D" id="3.30.1520.10">
    <property type="entry name" value="Phox-like domain"/>
    <property type="match status" value="1"/>
</dbReference>
<sequence>MLPVVKSKQYARSPKITETNCQSSDTNDCAERYWFGFTFDILAQSGREWVSCWFRTTAAIDITHPLKCTLIDWIHLHDHVVCVQFPVAIRAEYVIEVNNQLGIGKSWRIQRRYAQFRKLNSHIKKIGADLGFPPKKFIGNAKEAFIKQRMLALQNRLQEFLDAICLHAILYACPAVAYFLESFTETYAGEPFSVFSAYPKIKVQKTQNDTIKLATCTGLHEWILLSFRDKRQWIIEQQRKHCGWRPGKIHYEIRCGFSKLMLSGVRYGPDRFGTVIDLNNALEFFRILQCPHLNESVTSWATDGGIVYIRPIFKEGTLRDRLYKSNWKDDFFTKYRMDSSIYSFETYDILLICRQLLETLTLLNAISVPCFDIHAGNVVITEYGCELIDFDQVLTGQPSFRRSSMLCSQAINTLEDMFVFTFCEFLFELITGFFTFPMHSPSEAVAIVPAVFQPLLNSVFLPEVRCLPRLQDIINSSLFVDVPVTKMKQREIRMPSDVKEVLDGLCSNILERYKRDRCQFNNIKKQRKFEQLLNSETEKLRRKEIIKVGIMSAKLIGF</sequence>
<dbReference type="SUPFAM" id="SSF56112">
    <property type="entry name" value="Protein kinase-like (PK-like)"/>
    <property type="match status" value="1"/>
</dbReference>
<dbReference type="InterPro" id="IPR051837">
    <property type="entry name" value="SortingNexin/PXDomain-PKLike"/>
</dbReference>
<dbReference type="InterPro" id="IPR011009">
    <property type="entry name" value="Kinase-like_dom_sf"/>
</dbReference>
<evidence type="ECO:0000259" key="3">
    <source>
        <dbReference type="PROSITE" id="PS50195"/>
    </source>
</evidence>
<dbReference type="OrthoDB" id="41200at2759"/>